<comment type="caution">
    <text evidence="1">The sequence shown here is derived from an EMBL/GenBank/DDBJ whole genome shotgun (WGS) entry which is preliminary data.</text>
</comment>
<gene>
    <name evidence="1" type="ORF">LJ725_16910</name>
</gene>
<reference evidence="1 2" key="1">
    <citation type="submission" date="2021-11" db="EMBL/GenBank/DDBJ databases">
        <authorList>
            <person name="Lee D.-H."/>
            <person name="Kim S.-B."/>
        </authorList>
    </citation>
    <scope>NUCLEOTIDE SEQUENCE [LARGE SCALE GENOMIC DNA]</scope>
    <source>
        <strain evidence="1 2">KCTC 52223</strain>
    </source>
</reference>
<dbReference type="Proteomes" id="UP001198862">
    <property type="component" value="Unassembled WGS sequence"/>
</dbReference>
<proteinExistence type="predicted"/>
<dbReference type="RefSeq" id="WP_230551806.1">
    <property type="nucleotide sequence ID" value="NZ_JAJISD010000007.1"/>
</dbReference>
<protein>
    <submittedName>
        <fullName evidence="1">Uncharacterized protein</fullName>
    </submittedName>
</protein>
<evidence type="ECO:0000313" key="2">
    <source>
        <dbReference type="Proteomes" id="UP001198862"/>
    </source>
</evidence>
<keyword evidence="2" id="KW-1185">Reference proteome</keyword>
<sequence length="110" mass="12325">MSDPASELRKLRRICRRAELHEDGGQPLVHLPELRVQYAGGVETVDGLLCPGQHSGYVSRLFLSKPFPARGQNWTTHNILGVPWYAMSWNGVDPSLGWDEILGAHLRPLQ</sequence>
<dbReference type="EMBL" id="JAJISD010000007">
    <property type="protein sequence ID" value="MCC8430653.1"/>
    <property type="molecule type" value="Genomic_DNA"/>
</dbReference>
<accession>A0ABS8KYG4</accession>
<organism evidence="1 2">
    <name type="scientific">Reyranella aquatilis</name>
    <dbReference type="NCBI Taxonomy" id="2035356"/>
    <lineage>
        <taxon>Bacteria</taxon>
        <taxon>Pseudomonadati</taxon>
        <taxon>Pseudomonadota</taxon>
        <taxon>Alphaproteobacteria</taxon>
        <taxon>Hyphomicrobiales</taxon>
        <taxon>Reyranellaceae</taxon>
        <taxon>Reyranella</taxon>
    </lineage>
</organism>
<name>A0ABS8KYG4_9HYPH</name>
<evidence type="ECO:0000313" key="1">
    <source>
        <dbReference type="EMBL" id="MCC8430653.1"/>
    </source>
</evidence>